<dbReference type="PANTHER" id="PTHR30055">
    <property type="entry name" value="HTH-TYPE TRANSCRIPTIONAL REGULATOR RUTR"/>
    <property type="match status" value="1"/>
</dbReference>
<dbReference type="InterPro" id="IPR050109">
    <property type="entry name" value="HTH-type_TetR-like_transc_reg"/>
</dbReference>
<name>A0A1M6Z3V1_9ACTN</name>
<dbReference type="PANTHER" id="PTHR30055:SF234">
    <property type="entry name" value="HTH-TYPE TRANSCRIPTIONAL REGULATOR BETI"/>
    <property type="match status" value="1"/>
</dbReference>
<dbReference type="SUPFAM" id="SSF48498">
    <property type="entry name" value="Tetracyclin repressor-like, C-terminal domain"/>
    <property type="match status" value="1"/>
</dbReference>
<dbReference type="RefSeq" id="WP_073494973.1">
    <property type="nucleotide sequence ID" value="NZ_FRBI01000003.1"/>
</dbReference>
<dbReference type="EMBL" id="FRBI01000003">
    <property type="protein sequence ID" value="SHL25216.1"/>
    <property type="molecule type" value="Genomic_DNA"/>
</dbReference>
<reference evidence="6 7" key="1">
    <citation type="submission" date="2016-11" db="EMBL/GenBank/DDBJ databases">
        <authorList>
            <person name="Jaros S."/>
            <person name="Januszkiewicz K."/>
            <person name="Wedrychowicz H."/>
        </authorList>
    </citation>
    <scope>NUCLEOTIDE SEQUENCE [LARGE SCALE GENOMIC DNA]</scope>
    <source>
        <strain evidence="6 7">CGMCC 4.2025</strain>
    </source>
</reference>
<keyword evidence="2 4" id="KW-0238">DNA-binding</keyword>
<protein>
    <submittedName>
        <fullName evidence="6">Transcriptional regulator, TetR family</fullName>
    </submittedName>
</protein>
<dbReference type="Proteomes" id="UP000184111">
    <property type="component" value="Unassembled WGS sequence"/>
</dbReference>
<evidence type="ECO:0000256" key="3">
    <source>
        <dbReference type="ARBA" id="ARBA00023163"/>
    </source>
</evidence>
<dbReference type="InterPro" id="IPR009057">
    <property type="entry name" value="Homeodomain-like_sf"/>
</dbReference>
<dbReference type="Gene3D" id="1.10.357.10">
    <property type="entry name" value="Tetracycline Repressor, domain 2"/>
    <property type="match status" value="1"/>
</dbReference>
<dbReference type="PROSITE" id="PS50977">
    <property type="entry name" value="HTH_TETR_2"/>
    <property type="match status" value="1"/>
</dbReference>
<evidence type="ECO:0000256" key="4">
    <source>
        <dbReference type="PROSITE-ProRule" id="PRU00335"/>
    </source>
</evidence>
<proteinExistence type="predicted"/>
<evidence type="ECO:0000256" key="2">
    <source>
        <dbReference type="ARBA" id="ARBA00023125"/>
    </source>
</evidence>
<dbReference type="GO" id="GO:0000976">
    <property type="term" value="F:transcription cis-regulatory region binding"/>
    <property type="evidence" value="ECO:0007669"/>
    <property type="project" value="TreeGrafter"/>
</dbReference>
<sequence>MPKLWNETIEAHRTAVRDATMDTTAALVAERGLTGVTMSQIAERTGIGRATLYKYFPDVESILAAWHERQVGAHLAKLTAAPATPGDPAGRLAAVLDAYALIQYEHPVHALAAVTHRGGHVPRAEQHLTDFLTALIAAAAATGDLRTDVPAAELARFCLAATAGARGLPSKAAVHRLVRVTLSGLRPAR</sequence>
<dbReference type="Pfam" id="PF00440">
    <property type="entry name" value="TetR_N"/>
    <property type="match status" value="1"/>
</dbReference>
<keyword evidence="1" id="KW-0805">Transcription regulation</keyword>
<evidence type="ECO:0000256" key="1">
    <source>
        <dbReference type="ARBA" id="ARBA00023015"/>
    </source>
</evidence>
<dbReference type="AlphaFoldDB" id="A0A1M6Z3V1"/>
<dbReference type="InterPro" id="IPR049445">
    <property type="entry name" value="TetR_SbtR-like_C"/>
</dbReference>
<feature type="DNA-binding region" description="H-T-H motif" evidence="4">
    <location>
        <begin position="37"/>
        <end position="56"/>
    </location>
</feature>
<dbReference type="InterPro" id="IPR036271">
    <property type="entry name" value="Tet_transcr_reg_TetR-rel_C_sf"/>
</dbReference>
<dbReference type="PRINTS" id="PR00455">
    <property type="entry name" value="HTHTETR"/>
</dbReference>
<feature type="domain" description="HTH tetR-type" evidence="5">
    <location>
        <begin position="14"/>
        <end position="74"/>
    </location>
</feature>
<gene>
    <name evidence="6" type="ORF">SAMN05216499_103215</name>
</gene>
<evidence type="ECO:0000259" key="5">
    <source>
        <dbReference type="PROSITE" id="PS50977"/>
    </source>
</evidence>
<keyword evidence="7" id="KW-1185">Reference proteome</keyword>
<evidence type="ECO:0000313" key="7">
    <source>
        <dbReference type="Proteomes" id="UP000184111"/>
    </source>
</evidence>
<dbReference type="GO" id="GO:0003700">
    <property type="term" value="F:DNA-binding transcription factor activity"/>
    <property type="evidence" value="ECO:0007669"/>
    <property type="project" value="TreeGrafter"/>
</dbReference>
<dbReference type="OrthoDB" id="4709704at2"/>
<dbReference type="InterPro" id="IPR001647">
    <property type="entry name" value="HTH_TetR"/>
</dbReference>
<dbReference type="Pfam" id="PF21597">
    <property type="entry name" value="TetR_C_43"/>
    <property type="match status" value="1"/>
</dbReference>
<keyword evidence="3" id="KW-0804">Transcription</keyword>
<organism evidence="6 7">
    <name type="scientific">Actinacidiphila paucisporea</name>
    <dbReference type="NCBI Taxonomy" id="310782"/>
    <lineage>
        <taxon>Bacteria</taxon>
        <taxon>Bacillati</taxon>
        <taxon>Actinomycetota</taxon>
        <taxon>Actinomycetes</taxon>
        <taxon>Kitasatosporales</taxon>
        <taxon>Streptomycetaceae</taxon>
        <taxon>Actinacidiphila</taxon>
    </lineage>
</organism>
<accession>A0A1M6Z3V1</accession>
<dbReference type="SUPFAM" id="SSF46689">
    <property type="entry name" value="Homeodomain-like"/>
    <property type="match status" value="1"/>
</dbReference>
<evidence type="ECO:0000313" key="6">
    <source>
        <dbReference type="EMBL" id="SHL25216.1"/>
    </source>
</evidence>